<dbReference type="PANTHER" id="PTHR42988:SF2">
    <property type="entry name" value="CYCLIC NUCLEOTIDE PHOSPHODIESTERASE CBUA0032-RELATED"/>
    <property type="match status" value="1"/>
</dbReference>
<reference evidence="6 7" key="1">
    <citation type="submission" date="2016-09" db="EMBL/GenBank/DDBJ databases">
        <authorList>
            <person name="Capua I."/>
            <person name="De Benedictis P."/>
            <person name="Joannis T."/>
            <person name="Lombin L.H."/>
            <person name="Cattoli G."/>
        </authorList>
    </citation>
    <scope>NUCLEOTIDE SEQUENCE [LARGE SCALE GENOMIC DNA]</scope>
    <source>
        <strain evidence="6 7">ANC 4671</strain>
    </source>
</reference>
<comment type="caution">
    <text evidence="6">The sequence shown here is derived from an EMBL/GenBank/DDBJ whole genome shotgun (WGS) entry which is preliminary data.</text>
</comment>
<protein>
    <recommendedName>
        <fullName evidence="5">Calcineurin-like phosphoesterase domain-containing protein</fullName>
    </recommendedName>
</protein>
<keyword evidence="7" id="KW-1185">Reference proteome</keyword>
<dbReference type="EMBL" id="MKKK01000034">
    <property type="protein sequence ID" value="OEY94401.1"/>
    <property type="molecule type" value="Genomic_DNA"/>
</dbReference>
<dbReference type="InterPro" id="IPR029052">
    <property type="entry name" value="Metallo-depent_PP-like"/>
</dbReference>
<evidence type="ECO:0000256" key="1">
    <source>
        <dbReference type="ARBA" id="ARBA00022723"/>
    </source>
</evidence>
<feature type="domain" description="Calcineurin-like phosphoesterase" evidence="5">
    <location>
        <begin position="17"/>
        <end position="205"/>
    </location>
</feature>
<evidence type="ECO:0000313" key="6">
    <source>
        <dbReference type="EMBL" id="OEY94401.1"/>
    </source>
</evidence>
<dbReference type="OrthoDB" id="9784378at2"/>
<dbReference type="STRING" id="1262585.BJI46_03405"/>
<dbReference type="SUPFAM" id="SSF56300">
    <property type="entry name" value="Metallo-dependent phosphatases"/>
    <property type="match status" value="1"/>
</dbReference>
<dbReference type="GO" id="GO:0046872">
    <property type="term" value="F:metal ion binding"/>
    <property type="evidence" value="ECO:0007669"/>
    <property type="project" value="UniProtKB-KW"/>
</dbReference>
<evidence type="ECO:0000259" key="5">
    <source>
        <dbReference type="Pfam" id="PF00149"/>
    </source>
</evidence>
<dbReference type="AlphaFoldDB" id="A0A1E7R515"/>
<gene>
    <name evidence="6" type="ORF">BJI46_03405</name>
</gene>
<evidence type="ECO:0000313" key="7">
    <source>
        <dbReference type="Proteomes" id="UP000185895"/>
    </source>
</evidence>
<dbReference type="Gene3D" id="3.60.21.10">
    <property type="match status" value="1"/>
</dbReference>
<dbReference type="PANTHER" id="PTHR42988">
    <property type="entry name" value="PHOSPHOHYDROLASE"/>
    <property type="match status" value="1"/>
</dbReference>
<keyword evidence="1" id="KW-0479">Metal-binding</keyword>
<dbReference type="Pfam" id="PF00149">
    <property type="entry name" value="Metallophos"/>
    <property type="match status" value="1"/>
</dbReference>
<organism evidence="6 7">
    <name type="scientific">Acinetobacter qingfengensis</name>
    <dbReference type="NCBI Taxonomy" id="1262585"/>
    <lineage>
        <taxon>Bacteria</taxon>
        <taxon>Pseudomonadati</taxon>
        <taxon>Pseudomonadota</taxon>
        <taxon>Gammaproteobacteria</taxon>
        <taxon>Moraxellales</taxon>
        <taxon>Moraxellaceae</taxon>
        <taxon>Acinetobacter</taxon>
    </lineage>
</organism>
<evidence type="ECO:0000256" key="4">
    <source>
        <dbReference type="ARBA" id="ARBA00025742"/>
    </source>
</evidence>
<dbReference type="RefSeq" id="WP_070070208.1">
    <property type="nucleotide sequence ID" value="NZ_MKKK01000034.1"/>
</dbReference>
<dbReference type="InterPro" id="IPR050884">
    <property type="entry name" value="CNP_phosphodiesterase-III"/>
</dbReference>
<comment type="similarity">
    <text evidence="4">Belongs to the cyclic nucleotide phosphodiesterase class-III family.</text>
</comment>
<dbReference type="InterPro" id="IPR004843">
    <property type="entry name" value="Calcineurin-like_PHP"/>
</dbReference>
<sequence length="274" mass="31201">MAKHLSKSHTSLAQQPIRILQISDAHLLNDKQGIFIGVNPYLSLQHVLRDAQQYAPYDCILSTGDLTQEPSPRSYQIYLDEVAQFNTPHIFIRGNHDDNQAFPETYDTENPDIQTIIIDHWCLILLNSQTLEGSHGYLKAETLHQLQEVLTQYHEYHTLIAMHHHSLPVGCAWLDQQNLRNAAEFLQCIHANPQIKAVINGHVHQATEQTISGVAFMSCPSTCVQFSPHSQDFSLDIQPPGYRILELYSDGKIITKINRINKILGEIDHQLTHY</sequence>
<dbReference type="NCBIfam" id="NF008359">
    <property type="entry name" value="PRK11148.1"/>
    <property type="match status" value="1"/>
</dbReference>
<dbReference type="GO" id="GO:0016787">
    <property type="term" value="F:hydrolase activity"/>
    <property type="evidence" value="ECO:0007669"/>
    <property type="project" value="UniProtKB-KW"/>
</dbReference>
<evidence type="ECO:0000256" key="2">
    <source>
        <dbReference type="ARBA" id="ARBA00022801"/>
    </source>
</evidence>
<accession>A0A1E7R515</accession>
<name>A0A1E7R515_9GAMM</name>
<proteinExistence type="inferred from homology"/>
<dbReference type="Proteomes" id="UP000185895">
    <property type="component" value="Unassembled WGS sequence"/>
</dbReference>
<evidence type="ECO:0000256" key="3">
    <source>
        <dbReference type="ARBA" id="ARBA00023004"/>
    </source>
</evidence>
<keyword evidence="2" id="KW-0378">Hydrolase</keyword>
<keyword evidence="3" id="KW-0408">Iron</keyword>